<dbReference type="EMBL" id="MBUA01000023">
    <property type="protein sequence ID" value="MBC6491654.1"/>
    <property type="molecule type" value="Genomic_DNA"/>
</dbReference>
<organism evidence="2 3">
    <name type="scientific">Flavihumibacter stibioxidans</name>
    <dbReference type="NCBI Taxonomy" id="1834163"/>
    <lineage>
        <taxon>Bacteria</taxon>
        <taxon>Pseudomonadati</taxon>
        <taxon>Bacteroidota</taxon>
        <taxon>Chitinophagia</taxon>
        <taxon>Chitinophagales</taxon>
        <taxon>Chitinophagaceae</taxon>
        <taxon>Flavihumibacter</taxon>
    </lineage>
</organism>
<feature type="chain" id="PRO_5045404646" description="DUF1735 domain-containing protein" evidence="1">
    <location>
        <begin position="26"/>
        <end position="288"/>
    </location>
</feature>
<proteinExistence type="predicted"/>
<reference evidence="2 3" key="1">
    <citation type="submission" date="2016-07" db="EMBL/GenBank/DDBJ databases">
        <title>Genome analysis of Flavihumibacter stibioxidans YS-17.</title>
        <authorList>
            <person name="Shi K."/>
            <person name="Han Y."/>
            <person name="Wang G."/>
        </authorList>
    </citation>
    <scope>NUCLEOTIDE SEQUENCE [LARGE SCALE GENOMIC DNA]</scope>
    <source>
        <strain evidence="2 3">YS-17</strain>
    </source>
</reference>
<protein>
    <recommendedName>
        <fullName evidence="4">DUF1735 domain-containing protein</fullName>
    </recommendedName>
</protein>
<dbReference type="RefSeq" id="WP_187256978.1">
    <property type="nucleotide sequence ID" value="NZ_JBHULF010000007.1"/>
</dbReference>
<keyword evidence="3" id="KW-1185">Reference proteome</keyword>
<comment type="caution">
    <text evidence="2">The sequence shown here is derived from an EMBL/GenBank/DDBJ whole genome shotgun (WGS) entry which is preliminary data.</text>
</comment>
<evidence type="ECO:0008006" key="4">
    <source>
        <dbReference type="Google" id="ProtNLM"/>
    </source>
</evidence>
<gene>
    <name evidence="2" type="ORF">BC349_11380</name>
</gene>
<accession>A0ABR7MA02</accession>
<evidence type="ECO:0000313" key="2">
    <source>
        <dbReference type="EMBL" id="MBC6491654.1"/>
    </source>
</evidence>
<evidence type="ECO:0000313" key="3">
    <source>
        <dbReference type="Proteomes" id="UP000765802"/>
    </source>
</evidence>
<dbReference type="PROSITE" id="PS51257">
    <property type="entry name" value="PROKAR_LIPOPROTEIN"/>
    <property type="match status" value="1"/>
</dbReference>
<name>A0ABR7MA02_9BACT</name>
<dbReference type="Proteomes" id="UP000765802">
    <property type="component" value="Unassembled WGS sequence"/>
</dbReference>
<feature type="signal peptide" evidence="1">
    <location>
        <begin position="1"/>
        <end position="25"/>
    </location>
</feature>
<sequence length="288" mass="30324">MKIFNKIIFLLAAVLVLGLSSCEKKTGTGPLITTLGTGAYVTLNKSINTYLNYSDLNNTTVSIEVKEYGNPGEKVITYVSTNGSIDKSTWKPVGEFPLANGVATLVVSAKSIASALGVQPTDLAPGNSYTLFNEVVTKDGRSFSIANTNTDVEGNSNYNMALRWSASVICPFVAADAAGTYKITRDDWDGSVGATVEATATDKTLTLTYAFPAAANPGKAPITITIDQATGAATVAKQVYGSYGTGYENFACQGTGLVFSCAGKVTLRLQHLLGSSDYGTYPLQLQKQ</sequence>
<evidence type="ECO:0000256" key="1">
    <source>
        <dbReference type="SAM" id="SignalP"/>
    </source>
</evidence>
<keyword evidence="1" id="KW-0732">Signal</keyword>